<feature type="compositionally biased region" description="Polar residues" evidence="5">
    <location>
        <begin position="1"/>
        <end position="13"/>
    </location>
</feature>
<dbReference type="InParanoid" id="A0A0D0D8S5"/>
<dbReference type="Gene3D" id="3.40.50.150">
    <property type="entry name" value="Vaccinia Virus protein VP39"/>
    <property type="match status" value="1"/>
</dbReference>
<evidence type="ECO:0000256" key="5">
    <source>
        <dbReference type="SAM" id="MobiDB-lite"/>
    </source>
</evidence>
<name>A0A0D0D8S5_9AGAM</name>
<dbReference type="PANTHER" id="PTHR35897:SF1">
    <property type="entry name" value="METHYLTRANSFERASE AUSD"/>
    <property type="match status" value="1"/>
</dbReference>
<gene>
    <name evidence="6" type="ORF">PAXRUDRAFT_833698</name>
</gene>
<feature type="region of interest" description="Disordered" evidence="5">
    <location>
        <begin position="1"/>
        <end position="20"/>
    </location>
</feature>
<accession>A0A0D0D8S5</accession>
<proteinExistence type="inferred from homology"/>
<dbReference type="GO" id="GO:0016740">
    <property type="term" value="F:transferase activity"/>
    <property type="evidence" value="ECO:0007669"/>
    <property type="project" value="UniProtKB-KW"/>
</dbReference>
<evidence type="ECO:0008006" key="8">
    <source>
        <dbReference type="Google" id="ProtNLM"/>
    </source>
</evidence>
<dbReference type="PANTHER" id="PTHR35897">
    <property type="entry name" value="METHYLTRANSFERASE AUSD"/>
    <property type="match status" value="1"/>
</dbReference>
<evidence type="ECO:0000256" key="4">
    <source>
        <dbReference type="ARBA" id="ARBA00038314"/>
    </source>
</evidence>
<evidence type="ECO:0000256" key="2">
    <source>
        <dbReference type="ARBA" id="ARBA00022679"/>
    </source>
</evidence>
<reference evidence="7" key="2">
    <citation type="submission" date="2015-01" db="EMBL/GenBank/DDBJ databases">
        <title>Evolutionary Origins and Diversification of the Mycorrhizal Mutualists.</title>
        <authorList>
            <consortium name="DOE Joint Genome Institute"/>
            <consortium name="Mycorrhizal Genomics Consortium"/>
            <person name="Kohler A."/>
            <person name="Kuo A."/>
            <person name="Nagy L.G."/>
            <person name="Floudas D."/>
            <person name="Copeland A."/>
            <person name="Barry K.W."/>
            <person name="Cichocki N."/>
            <person name="Veneault-Fourrey C."/>
            <person name="LaButti K."/>
            <person name="Lindquist E.A."/>
            <person name="Lipzen A."/>
            <person name="Lundell T."/>
            <person name="Morin E."/>
            <person name="Murat C."/>
            <person name="Riley R."/>
            <person name="Ohm R."/>
            <person name="Sun H."/>
            <person name="Tunlid A."/>
            <person name="Henrissat B."/>
            <person name="Grigoriev I.V."/>
            <person name="Hibbett D.S."/>
            <person name="Martin F."/>
        </authorList>
    </citation>
    <scope>NUCLEOTIDE SEQUENCE [LARGE SCALE GENOMIC DNA]</scope>
    <source>
        <strain evidence="7">Ve08.2h10</strain>
    </source>
</reference>
<evidence type="ECO:0000313" key="7">
    <source>
        <dbReference type="Proteomes" id="UP000054538"/>
    </source>
</evidence>
<protein>
    <recommendedName>
        <fullName evidence="8">Methyltransferase domain-containing protein</fullName>
    </recommendedName>
</protein>
<dbReference type="HOGENOM" id="CLU_051542_1_1_1"/>
<organism evidence="6 7">
    <name type="scientific">Paxillus rubicundulus Ve08.2h10</name>
    <dbReference type="NCBI Taxonomy" id="930991"/>
    <lineage>
        <taxon>Eukaryota</taxon>
        <taxon>Fungi</taxon>
        <taxon>Dikarya</taxon>
        <taxon>Basidiomycota</taxon>
        <taxon>Agaricomycotina</taxon>
        <taxon>Agaricomycetes</taxon>
        <taxon>Agaricomycetidae</taxon>
        <taxon>Boletales</taxon>
        <taxon>Paxilineae</taxon>
        <taxon>Paxillaceae</taxon>
        <taxon>Paxillus</taxon>
    </lineage>
</organism>
<evidence type="ECO:0000256" key="3">
    <source>
        <dbReference type="ARBA" id="ARBA00022691"/>
    </source>
</evidence>
<comment type="similarity">
    <text evidence="4">Belongs to the class I-like SAM-binding methyltransferase superfamily.</text>
</comment>
<dbReference type="OrthoDB" id="2094832at2759"/>
<keyword evidence="2" id="KW-0808">Transferase</keyword>
<dbReference type="Proteomes" id="UP000054538">
    <property type="component" value="Unassembled WGS sequence"/>
</dbReference>
<dbReference type="EMBL" id="KN826090">
    <property type="protein sequence ID" value="KIK80146.1"/>
    <property type="molecule type" value="Genomic_DNA"/>
</dbReference>
<dbReference type="InterPro" id="IPR051654">
    <property type="entry name" value="Meroterpenoid_MTases"/>
</dbReference>
<reference evidence="6 7" key="1">
    <citation type="submission" date="2014-04" db="EMBL/GenBank/DDBJ databases">
        <authorList>
            <consortium name="DOE Joint Genome Institute"/>
            <person name="Kuo A."/>
            <person name="Kohler A."/>
            <person name="Jargeat P."/>
            <person name="Nagy L.G."/>
            <person name="Floudas D."/>
            <person name="Copeland A."/>
            <person name="Barry K.W."/>
            <person name="Cichocki N."/>
            <person name="Veneault-Fourrey C."/>
            <person name="LaButti K."/>
            <person name="Lindquist E.A."/>
            <person name="Lipzen A."/>
            <person name="Lundell T."/>
            <person name="Morin E."/>
            <person name="Murat C."/>
            <person name="Sun H."/>
            <person name="Tunlid A."/>
            <person name="Henrissat B."/>
            <person name="Grigoriev I.V."/>
            <person name="Hibbett D.S."/>
            <person name="Martin F."/>
            <person name="Nordberg H.P."/>
            <person name="Cantor M.N."/>
            <person name="Hua S.X."/>
        </authorList>
    </citation>
    <scope>NUCLEOTIDE SEQUENCE [LARGE SCALE GENOMIC DNA]</scope>
    <source>
        <strain evidence="6 7">Ve08.2h10</strain>
    </source>
</reference>
<sequence length="308" mass="33669">MSTMTTAHTTPPNISLGDVSVDPNDVPTLQERYYKITPKQSEFFKQQTGITDDDELKKHILAVQAEAYKVAPYPSIMGFSFLGLLLTRLPAYEDVVKIGLTQKGAIFLDIGCCVGTDVRKAVADGFPAERTIGSDLHPEFGDLAHKLFRTTPETFPGYFIPGDAFDPAMLSAVQPSEAVPDSPEPDLKTLTSLNPLHGRISAIHASNLFHLFSESKQLHLARALAGLLSPLPGSILCGGQCGLPEKGPTVENPFGTSMEVFCHSPQTWSEMWDGAVFPKGSVEVDAHLVEVGIDEYKFLYMMWSVKRL</sequence>
<keyword evidence="7" id="KW-1185">Reference proteome</keyword>
<keyword evidence="3" id="KW-0949">S-adenosyl-L-methionine</keyword>
<dbReference type="AlphaFoldDB" id="A0A0D0D8S5"/>
<dbReference type="SUPFAM" id="SSF53335">
    <property type="entry name" value="S-adenosyl-L-methionine-dependent methyltransferases"/>
    <property type="match status" value="1"/>
</dbReference>
<dbReference type="STRING" id="930991.A0A0D0D8S5"/>
<comment type="pathway">
    <text evidence="1">Secondary metabolite biosynthesis.</text>
</comment>
<evidence type="ECO:0000256" key="1">
    <source>
        <dbReference type="ARBA" id="ARBA00005179"/>
    </source>
</evidence>
<dbReference type="InterPro" id="IPR029063">
    <property type="entry name" value="SAM-dependent_MTases_sf"/>
</dbReference>
<evidence type="ECO:0000313" key="6">
    <source>
        <dbReference type="EMBL" id="KIK80146.1"/>
    </source>
</evidence>